<dbReference type="AlphaFoldDB" id="A0A165FUN1"/>
<dbReference type="InterPro" id="IPR007150">
    <property type="entry name" value="HUS1/Mec3"/>
</dbReference>
<dbReference type="PANTHER" id="PTHR12900:SF0">
    <property type="entry name" value="CHECKPOINT PROTEIN"/>
    <property type="match status" value="1"/>
</dbReference>
<dbReference type="PIRSF" id="PIRSF011312">
    <property type="entry name" value="Cell_cycle_HUS1"/>
    <property type="match status" value="1"/>
</dbReference>
<dbReference type="Gene3D" id="3.70.10.10">
    <property type="match status" value="1"/>
</dbReference>
<dbReference type="EMBL" id="KV407461">
    <property type="protein sequence ID" value="KZF21401.1"/>
    <property type="molecule type" value="Genomic_DNA"/>
</dbReference>
<evidence type="ECO:0000256" key="4">
    <source>
        <dbReference type="PIRNR" id="PIRNR011312"/>
    </source>
</evidence>
<evidence type="ECO:0000256" key="3">
    <source>
        <dbReference type="ARBA" id="ARBA00023242"/>
    </source>
</evidence>
<feature type="compositionally biased region" description="Polar residues" evidence="5">
    <location>
        <begin position="127"/>
        <end position="148"/>
    </location>
</feature>
<dbReference type="RefSeq" id="XP_018186956.1">
    <property type="nucleotide sequence ID" value="XM_018336226.1"/>
</dbReference>
<dbReference type="GO" id="GO:0006289">
    <property type="term" value="P:nucleotide-excision repair"/>
    <property type="evidence" value="ECO:0007669"/>
    <property type="project" value="TreeGrafter"/>
</dbReference>
<dbReference type="GO" id="GO:0000723">
    <property type="term" value="P:telomere maintenance"/>
    <property type="evidence" value="ECO:0007669"/>
    <property type="project" value="EnsemblFungi"/>
</dbReference>
<dbReference type="GO" id="GO:0140445">
    <property type="term" value="C:chromosome, telomeric repeat region"/>
    <property type="evidence" value="ECO:0007669"/>
    <property type="project" value="EnsemblFungi"/>
</dbReference>
<dbReference type="GO" id="GO:0030896">
    <property type="term" value="C:checkpoint clamp complex"/>
    <property type="evidence" value="ECO:0007669"/>
    <property type="project" value="EnsemblFungi"/>
</dbReference>
<dbReference type="GO" id="GO:0000724">
    <property type="term" value="P:double-strand break repair via homologous recombination"/>
    <property type="evidence" value="ECO:0007669"/>
    <property type="project" value="TreeGrafter"/>
</dbReference>
<dbReference type="OMA" id="VCWMRLE"/>
<dbReference type="Pfam" id="PF04005">
    <property type="entry name" value="Hus1"/>
    <property type="match status" value="1"/>
</dbReference>
<dbReference type="InParanoid" id="A0A165FUN1"/>
<dbReference type="GeneID" id="28901363"/>
<proteinExistence type="inferred from homology"/>
<feature type="region of interest" description="Disordered" evidence="5">
    <location>
        <begin position="127"/>
        <end position="162"/>
    </location>
</feature>
<protein>
    <recommendedName>
        <fullName evidence="4">Checkpoint protein</fullName>
    </recommendedName>
</protein>
<organism evidence="6 7">
    <name type="scientific">Xylona heveae (strain CBS 132557 / TC161)</name>
    <dbReference type="NCBI Taxonomy" id="1328760"/>
    <lineage>
        <taxon>Eukaryota</taxon>
        <taxon>Fungi</taxon>
        <taxon>Dikarya</taxon>
        <taxon>Ascomycota</taxon>
        <taxon>Pezizomycotina</taxon>
        <taxon>Xylonomycetes</taxon>
        <taxon>Xylonales</taxon>
        <taxon>Xylonaceae</taxon>
        <taxon>Xylona</taxon>
    </lineage>
</organism>
<dbReference type="OrthoDB" id="419537at2759"/>
<dbReference type="GO" id="GO:0035861">
    <property type="term" value="C:site of double-strand break"/>
    <property type="evidence" value="ECO:0007669"/>
    <property type="project" value="EnsemblFungi"/>
</dbReference>
<reference evidence="6 7" key="1">
    <citation type="journal article" date="2016" name="Fungal Biol.">
        <title>The genome of Xylona heveae provides a window into fungal endophytism.</title>
        <authorList>
            <person name="Gazis R."/>
            <person name="Kuo A."/>
            <person name="Riley R."/>
            <person name="LaButti K."/>
            <person name="Lipzen A."/>
            <person name="Lin J."/>
            <person name="Amirebrahimi M."/>
            <person name="Hesse C.N."/>
            <person name="Spatafora J.W."/>
            <person name="Henrissat B."/>
            <person name="Hainaut M."/>
            <person name="Grigoriev I.V."/>
            <person name="Hibbett D.S."/>
        </authorList>
    </citation>
    <scope>NUCLEOTIDE SEQUENCE [LARGE SCALE GENOMIC DNA]</scope>
    <source>
        <strain evidence="6 7">TC161</strain>
    </source>
</reference>
<keyword evidence="7" id="KW-1185">Reference proteome</keyword>
<evidence type="ECO:0000256" key="5">
    <source>
        <dbReference type="SAM" id="MobiDB-lite"/>
    </source>
</evidence>
<dbReference type="GO" id="GO:0031573">
    <property type="term" value="P:mitotic intra-S DNA damage checkpoint signaling"/>
    <property type="evidence" value="ECO:0007669"/>
    <property type="project" value="EnsemblFungi"/>
</dbReference>
<comment type="similarity">
    <text evidence="2 4">Belongs to the HUS1 family.</text>
</comment>
<evidence type="ECO:0000313" key="6">
    <source>
        <dbReference type="EMBL" id="KZF21401.1"/>
    </source>
</evidence>
<dbReference type="PANTHER" id="PTHR12900">
    <property type="entry name" value="MITOTIC AND DNA DAMAGE CHECKPOINT PROTEIN HUS1"/>
    <property type="match status" value="1"/>
</dbReference>
<evidence type="ECO:0000256" key="2">
    <source>
        <dbReference type="ARBA" id="ARBA00005563"/>
    </source>
</evidence>
<dbReference type="InterPro" id="IPR016580">
    <property type="entry name" value="HUS1"/>
</dbReference>
<keyword evidence="3" id="KW-0539">Nucleus</keyword>
<dbReference type="GO" id="GO:0033314">
    <property type="term" value="P:mitotic DNA replication checkpoint signaling"/>
    <property type="evidence" value="ECO:0007669"/>
    <property type="project" value="EnsemblFungi"/>
</dbReference>
<accession>A0A165FUN1</accession>
<sequence>MRFKASIHNLIKLTRFVASLSSLGKVAWVRLNDEEVRFTVIPEQGTQVWAVLSIDSIFETYSIQSASPNNTINLEVPLQPLQKALRSAISAVSTNIRLTKKNGIPLLSLTIVTTSYSGNPAGNFNTLPLPTQSQANPTSDAAGNTSAPNVGGEQDFGLAPGDPYREREITIMQDVPVRVLSAATVQGLHEPRCREPDVHILLPPLLQLKSISDHFTRLSSATMKSSVLNGGASTASAMQTSGPGPKLELSANMHGCLRLSISTDALSISSVWRDLANPDLDPSQYEGGEEGLRQHPTARMRMMGGDSEESWAKVRIDGKDWSRVLSVGRMGGRVIACFCHNHALILYVYLPNEDDLAEESVLTYYISSYSV</sequence>
<gene>
    <name evidence="6" type="ORF">L228DRAFT_284444</name>
</gene>
<dbReference type="GO" id="GO:0005730">
    <property type="term" value="C:nucleolus"/>
    <property type="evidence" value="ECO:0007669"/>
    <property type="project" value="InterPro"/>
</dbReference>
<comment type="subcellular location">
    <subcellularLocation>
        <location evidence="1">Nucleus</location>
    </subcellularLocation>
</comment>
<dbReference type="GO" id="GO:0044778">
    <property type="term" value="P:meiotic DNA integrity checkpoint signaling"/>
    <property type="evidence" value="ECO:0007669"/>
    <property type="project" value="TreeGrafter"/>
</dbReference>
<evidence type="ECO:0000256" key="1">
    <source>
        <dbReference type="ARBA" id="ARBA00004123"/>
    </source>
</evidence>
<dbReference type="STRING" id="1328760.A0A165FUN1"/>
<dbReference type="Proteomes" id="UP000076632">
    <property type="component" value="Unassembled WGS sequence"/>
</dbReference>
<evidence type="ECO:0000313" key="7">
    <source>
        <dbReference type="Proteomes" id="UP000076632"/>
    </source>
</evidence>
<name>A0A165FUN1_XYLHT</name>